<dbReference type="RefSeq" id="WP_229670516.1">
    <property type="nucleotide sequence ID" value="NZ_BMMZ01000016.1"/>
</dbReference>
<reference evidence="2" key="1">
    <citation type="journal article" date="2014" name="Int. J. Syst. Evol. Microbiol.">
        <title>Complete genome sequence of Corynebacterium casei LMG S-19264T (=DSM 44701T), isolated from a smear-ripened cheese.</title>
        <authorList>
            <consortium name="US DOE Joint Genome Institute (JGI-PGF)"/>
            <person name="Walter F."/>
            <person name="Albersmeier A."/>
            <person name="Kalinowski J."/>
            <person name="Ruckert C."/>
        </authorList>
    </citation>
    <scope>NUCLEOTIDE SEQUENCE</scope>
    <source>
        <strain evidence="2">CGMCC 4.7306</strain>
    </source>
</reference>
<evidence type="ECO:0000256" key="1">
    <source>
        <dbReference type="SAM" id="Phobius"/>
    </source>
</evidence>
<protein>
    <recommendedName>
        <fullName evidence="4">TrbC/VIRB2 family protein</fullName>
    </recommendedName>
</protein>
<keyword evidence="3" id="KW-1185">Reference proteome</keyword>
<organism evidence="2 3">
    <name type="scientific">Microlunatus endophyticus</name>
    <dbReference type="NCBI Taxonomy" id="1716077"/>
    <lineage>
        <taxon>Bacteria</taxon>
        <taxon>Bacillati</taxon>
        <taxon>Actinomycetota</taxon>
        <taxon>Actinomycetes</taxon>
        <taxon>Propionibacteriales</taxon>
        <taxon>Propionibacteriaceae</taxon>
        <taxon>Microlunatus</taxon>
    </lineage>
</organism>
<dbReference type="EMBL" id="BMMZ01000016">
    <property type="protein sequence ID" value="GGL81026.1"/>
    <property type="molecule type" value="Genomic_DNA"/>
</dbReference>
<sequence>MVVPALDGTVGAALTAVHEFTGLVPMAPAMPKVTAQAPWGANRFEVLLGWAKWVSLAVCVIGLMMAGAVMAFQSRRGEGSEHLHRVGMALVGVVIITAASSLVSMLA</sequence>
<evidence type="ECO:0000313" key="3">
    <source>
        <dbReference type="Proteomes" id="UP000613840"/>
    </source>
</evidence>
<feature type="transmembrane region" description="Helical" evidence="1">
    <location>
        <begin position="86"/>
        <end position="106"/>
    </location>
</feature>
<dbReference type="AlphaFoldDB" id="A0A917SGF9"/>
<name>A0A917SGF9_9ACTN</name>
<comment type="caution">
    <text evidence="2">The sequence shown here is derived from an EMBL/GenBank/DDBJ whole genome shotgun (WGS) entry which is preliminary data.</text>
</comment>
<dbReference type="Proteomes" id="UP000613840">
    <property type="component" value="Unassembled WGS sequence"/>
</dbReference>
<keyword evidence="1" id="KW-0472">Membrane</keyword>
<evidence type="ECO:0000313" key="2">
    <source>
        <dbReference type="EMBL" id="GGL81026.1"/>
    </source>
</evidence>
<feature type="transmembrane region" description="Helical" evidence="1">
    <location>
        <begin position="53"/>
        <end position="74"/>
    </location>
</feature>
<keyword evidence="1" id="KW-1133">Transmembrane helix</keyword>
<accession>A0A917SGF9</accession>
<reference evidence="2" key="2">
    <citation type="submission" date="2020-09" db="EMBL/GenBank/DDBJ databases">
        <authorList>
            <person name="Sun Q."/>
            <person name="Zhou Y."/>
        </authorList>
    </citation>
    <scope>NUCLEOTIDE SEQUENCE</scope>
    <source>
        <strain evidence="2">CGMCC 4.7306</strain>
    </source>
</reference>
<keyword evidence="1" id="KW-0812">Transmembrane</keyword>
<gene>
    <name evidence="2" type="ORF">GCM10011575_44210</name>
</gene>
<evidence type="ECO:0008006" key="4">
    <source>
        <dbReference type="Google" id="ProtNLM"/>
    </source>
</evidence>
<proteinExistence type="predicted"/>